<comment type="caution">
    <text evidence="14">The sequence shown here is derived from an EMBL/GenBank/DDBJ whole genome shotgun (WGS) entry which is preliminary data.</text>
</comment>
<dbReference type="EMBL" id="JADGJD010000002">
    <property type="protein sequence ID" value="KAJ3057499.1"/>
    <property type="molecule type" value="Genomic_DNA"/>
</dbReference>
<dbReference type="Gene3D" id="3.30.70.890">
    <property type="entry name" value="GHMP kinase, C-terminal domain"/>
    <property type="match status" value="1"/>
</dbReference>
<keyword evidence="10 13" id="KW-0443">Lipid metabolism</keyword>
<keyword evidence="11 13" id="KW-0753">Steroid metabolism</keyword>
<evidence type="ECO:0000256" key="12">
    <source>
        <dbReference type="ARBA" id="ARBA00029326"/>
    </source>
</evidence>
<dbReference type="AlphaFoldDB" id="A0AAD5SME5"/>
<dbReference type="InterPro" id="IPR020568">
    <property type="entry name" value="Ribosomal_Su5_D2-typ_SF"/>
</dbReference>
<dbReference type="PIRSF" id="PIRSF017288">
    <property type="entry name" value="PMK_GHMP_euk"/>
    <property type="match status" value="1"/>
</dbReference>
<comment type="pathway">
    <text evidence="1 13">Isoprenoid biosynthesis; isopentenyl diphosphate biosynthesis via mevalonate pathway; isopentenyl diphosphate from (R)-mevalonate: step 2/3.</text>
</comment>
<evidence type="ECO:0000256" key="7">
    <source>
        <dbReference type="ARBA" id="ARBA00022777"/>
    </source>
</evidence>
<evidence type="ECO:0000313" key="15">
    <source>
        <dbReference type="Proteomes" id="UP001212841"/>
    </source>
</evidence>
<accession>A0AAD5SME5</accession>
<dbReference type="PANTHER" id="PTHR31814:SF2">
    <property type="entry name" value="PHOSPHOMEVALONATE KINASE"/>
    <property type="match status" value="1"/>
</dbReference>
<evidence type="ECO:0000256" key="10">
    <source>
        <dbReference type="ARBA" id="ARBA00023098"/>
    </source>
</evidence>
<evidence type="ECO:0000256" key="11">
    <source>
        <dbReference type="ARBA" id="ARBA00023221"/>
    </source>
</evidence>
<dbReference type="PANTHER" id="PTHR31814">
    <property type="match status" value="1"/>
</dbReference>
<sequence length="475" mass="51285">MEKITVVSAPGKVLVAGGYLVLDRTYTGVVFGTSARFYCAIRRVGTSTDAIRVSVRSPQFEDGSWNYEVGFTEQRDGCRLTAIGAGQRNRYVEVTIVHCLSLCLAGAKDFSARLGSGLDIVIVGDNDFYSQREQLKRASLPLTTASLASLERFCATHSTIGDVHKTGLGSSAAMITSLTAALLSHFGVVSIPSENAASPAERTGIRLVHDAAQFCHCLAQGKIGSGFDVSSAVYGSHVYRRFSPSVLDGLLRLAESGEASREVTVRGPDLTCVLGTDRWDNDVQRVNLPPGFTLALADIDAGSSTPKLVSQVLAWRKAKAEEDLFLAHRVWTDIDESNRALIQTLQKLSDLATAEPAAYEEVRRECQAIPARDGIRAYLREMSKLAGVPIEPEEQTRLLDACNAVSGVIMAGVPGAGGFDAIFCVTVDPSCRDALERVWSSWTEMAVAPLLASDSKTGLMEVELPPELRRHFAWL</sequence>
<evidence type="ECO:0000256" key="1">
    <source>
        <dbReference type="ARBA" id="ARBA00005017"/>
    </source>
</evidence>
<evidence type="ECO:0000256" key="8">
    <source>
        <dbReference type="ARBA" id="ARBA00022840"/>
    </source>
</evidence>
<dbReference type="InterPro" id="IPR014721">
    <property type="entry name" value="Ribsml_uS5_D2-typ_fold_subgr"/>
</dbReference>
<evidence type="ECO:0000256" key="4">
    <source>
        <dbReference type="ARBA" id="ARBA00022516"/>
    </source>
</evidence>
<protein>
    <recommendedName>
        <fullName evidence="3 13">Phosphomevalonate kinase</fullName>
        <ecNumber evidence="3 13">2.7.4.2</ecNumber>
    </recommendedName>
</protein>
<keyword evidence="15" id="KW-1185">Reference proteome</keyword>
<dbReference type="GO" id="GO:0005777">
    <property type="term" value="C:peroxisome"/>
    <property type="evidence" value="ECO:0007669"/>
    <property type="project" value="TreeGrafter"/>
</dbReference>
<proteinExistence type="inferred from homology"/>
<keyword evidence="9 13" id="KW-0752">Steroid biosynthesis</keyword>
<dbReference type="InterPro" id="IPR016005">
    <property type="entry name" value="Erg8"/>
</dbReference>
<organism evidence="14 15">
    <name type="scientific">Rhizophlyctis rosea</name>
    <dbReference type="NCBI Taxonomy" id="64517"/>
    <lineage>
        <taxon>Eukaryota</taxon>
        <taxon>Fungi</taxon>
        <taxon>Fungi incertae sedis</taxon>
        <taxon>Chytridiomycota</taxon>
        <taxon>Chytridiomycota incertae sedis</taxon>
        <taxon>Chytridiomycetes</taxon>
        <taxon>Rhizophlyctidales</taxon>
        <taxon>Rhizophlyctidaceae</taxon>
        <taxon>Rhizophlyctis</taxon>
    </lineage>
</organism>
<comment type="catalytic activity">
    <reaction evidence="12">
        <text>(R)-5-phosphomevalonate + ATP = (R)-5-diphosphomevalonate + ADP</text>
        <dbReference type="Rhea" id="RHEA:16341"/>
        <dbReference type="ChEBI" id="CHEBI:30616"/>
        <dbReference type="ChEBI" id="CHEBI:57557"/>
        <dbReference type="ChEBI" id="CHEBI:58146"/>
        <dbReference type="ChEBI" id="CHEBI:456216"/>
        <dbReference type="EC" id="2.7.4.2"/>
    </reaction>
    <physiologicalReaction direction="left-to-right" evidence="12">
        <dbReference type="Rhea" id="RHEA:16342"/>
    </physiologicalReaction>
</comment>
<evidence type="ECO:0000256" key="5">
    <source>
        <dbReference type="ARBA" id="ARBA00022679"/>
    </source>
</evidence>
<evidence type="ECO:0000256" key="6">
    <source>
        <dbReference type="ARBA" id="ARBA00022741"/>
    </source>
</evidence>
<gene>
    <name evidence="14" type="primary">ERG8</name>
    <name evidence="14" type="ORF">HK097_004020</name>
</gene>
<keyword evidence="4 13" id="KW-0444">Lipid biosynthesis</keyword>
<evidence type="ECO:0000256" key="3">
    <source>
        <dbReference type="ARBA" id="ARBA00012958"/>
    </source>
</evidence>
<evidence type="ECO:0000256" key="2">
    <source>
        <dbReference type="ARBA" id="ARBA00006495"/>
    </source>
</evidence>
<dbReference type="GO" id="GO:0010142">
    <property type="term" value="P:farnesyl diphosphate biosynthetic process, mevalonate pathway"/>
    <property type="evidence" value="ECO:0007669"/>
    <property type="project" value="TreeGrafter"/>
</dbReference>
<keyword evidence="8" id="KW-0067">ATP-binding</keyword>
<dbReference type="InterPro" id="IPR036554">
    <property type="entry name" value="GHMP_kinase_C_sf"/>
</dbReference>
<keyword evidence="5 13" id="KW-0808">Transferase</keyword>
<dbReference type="SUPFAM" id="SSF54211">
    <property type="entry name" value="Ribosomal protein S5 domain 2-like"/>
    <property type="match status" value="1"/>
</dbReference>
<evidence type="ECO:0000256" key="9">
    <source>
        <dbReference type="ARBA" id="ARBA00022955"/>
    </source>
</evidence>
<comment type="similarity">
    <text evidence="2 13">Belongs to the GHMP kinase family. Mevalonate kinase subfamily.</text>
</comment>
<name>A0AAD5SME5_9FUNG</name>
<keyword evidence="7 13" id="KW-0418">Kinase</keyword>
<dbReference type="GO" id="GO:0004631">
    <property type="term" value="F:phosphomevalonate kinase activity"/>
    <property type="evidence" value="ECO:0007669"/>
    <property type="project" value="UniProtKB-UniRule"/>
</dbReference>
<dbReference type="GO" id="GO:0006696">
    <property type="term" value="P:ergosterol biosynthetic process"/>
    <property type="evidence" value="ECO:0007669"/>
    <property type="project" value="TreeGrafter"/>
</dbReference>
<dbReference type="GO" id="GO:0019287">
    <property type="term" value="P:isopentenyl diphosphate biosynthetic process, mevalonate pathway"/>
    <property type="evidence" value="ECO:0007669"/>
    <property type="project" value="UniProtKB-UniRule"/>
</dbReference>
<reference evidence="14" key="1">
    <citation type="submission" date="2020-05" db="EMBL/GenBank/DDBJ databases">
        <title>Phylogenomic resolution of chytrid fungi.</title>
        <authorList>
            <person name="Stajich J.E."/>
            <person name="Amses K."/>
            <person name="Simmons R."/>
            <person name="Seto K."/>
            <person name="Myers J."/>
            <person name="Bonds A."/>
            <person name="Quandt C.A."/>
            <person name="Barry K."/>
            <person name="Liu P."/>
            <person name="Grigoriev I."/>
            <person name="Longcore J.E."/>
            <person name="James T.Y."/>
        </authorList>
    </citation>
    <scope>NUCLEOTIDE SEQUENCE</scope>
    <source>
        <strain evidence="14">JEL0318</strain>
    </source>
</reference>
<dbReference type="GO" id="GO:0005524">
    <property type="term" value="F:ATP binding"/>
    <property type="evidence" value="ECO:0007669"/>
    <property type="project" value="UniProtKB-UniRule"/>
</dbReference>
<evidence type="ECO:0000313" key="14">
    <source>
        <dbReference type="EMBL" id="KAJ3057499.1"/>
    </source>
</evidence>
<keyword evidence="6" id="KW-0547">Nucleotide-binding</keyword>
<dbReference type="Proteomes" id="UP001212841">
    <property type="component" value="Unassembled WGS sequence"/>
</dbReference>
<dbReference type="EC" id="2.7.4.2" evidence="3 13"/>
<dbReference type="InterPro" id="IPR035102">
    <property type="entry name" value="Phosphomevalonate_kinase"/>
</dbReference>
<evidence type="ECO:0000256" key="13">
    <source>
        <dbReference type="PIRNR" id="PIRNR017288"/>
    </source>
</evidence>
<dbReference type="Gene3D" id="3.30.230.10">
    <property type="match status" value="1"/>
</dbReference>